<name>F8IIN7_ALIAT</name>
<dbReference type="HOGENOM" id="CLU_3323679_0_0_9"/>
<dbReference type="eggNOG" id="COG3039">
    <property type="taxonomic scope" value="Bacteria"/>
</dbReference>
<protein>
    <submittedName>
        <fullName evidence="1">Uncharacterized protein</fullName>
    </submittedName>
</protein>
<sequence>MFRRRLGPERCARLLDRIVEQARQKGLLEGNGSVWMPR</sequence>
<dbReference type="EMBL" id="CP002902">
    <property type="protein sequence ID" value="AEJ43369.1"/>
    <property type="molecule type" value="Genomic_DNA"/>
</dbReference>
<dbReference type="AlphaFoldDB" id="F8IIN7"/>
<dbReference type="KEGG" id="aad:TC41_1433"/>
<reference evidence="1 2" key="1">
    <citation type="journal article" date="2011" name="J. Bacteriol.">
        <title>Complete Genome Sequence of Alicyclobacillus acidocaldarius Strain Tc-4-1.</title>
        <authorList>
            <person name="Chen Y."/>
            <person name="He Y."/>
            <person name="Zhang B."/>
            <person name="Yang J."/>
            <person name="Li W."/>
            <person name="Dong Z."/>
            <person name="Hu S."/>
        </authorList>
    </citation>
    <scope>NUCLEOTIDE SEQUENCE [LARGE SCALE GENOMIC DNA]</scope>
    <source>
        <strain evidence="1 2">Tc-4-1</strain>
    </source>
</reference>
<dbReference type="Proteomes" id="UP000000292">
    <property type="component" value="Chromosome"/>
</dbReference>
<reference evidence="2" key="2">
    <citation type="submission" date="2011-06" db="EMBL/GenBank/DDBJ databases">
        <title>The complete genome sequence of Alicyclobacillus acidocaldarius sp. Tc-4-1.</title>
        <authorList>
            <person name="Chen Y."/>
            <person name="He Y."/>
            <person name="Dong Z."/>
            <person name="Hu S."/>
        </authorList>
    </citation>
    <scope>NUCLEOTIDE SEQUENCE [LARGE SCALE GENOMIC DNA]</scope>
    <source>
        <strain evidence="2">Tc-4-1</strain>
    </source>
</reference>
<evidence type="ECO:0000313" key="1">
    <source>
        <dbReference type="EMBL" id="AEJ43369.1"/>
    </source>
</evidence>
<evidence type="ECO:0000313" key="2">
    <source>
        <dbReference type="Proteomes" id="UP000000292"/>
    </source>
</evidence>
<organism evidence="1 2">
    <name type="scientific">Alicyclobacillus acidocaldarius (strain Tc-4-1)</name>
    <name type="common">Bacillus acidocaldarius</name>
    <dbReference type="NCBI Taxonomy" id="1048834"/>
    <lineage>
        <taxon>Bacteria</taxon>
        <taxon>Bacillati</taxon>
        <taxon>Bacillota</taxon>
        <taxon>Bacilli</taxon>
        <taxon>Bacillales</taxon>
        <taxon>Alicyclobacillaceae</taxon>
        <taxon>Alicyclobacillus</taxon>
    </lineage>
</organism>
<accession>F8IIN7</accession>
<proteinExistence type="predicted"/>
<gene>
    <name evidence="1" type="ordered locus">TC41_1433</name>
</gene>